<feature type="transmembrane region" description="Helical" evidence="9">
    <location>
        <begin position="505"/>
        <end position="525"/>
    </location>
</feature>
<evidence type="ECO:0000256" key="1">
    <source>
        <dbReference type="ARBA" id="ARBA00004651"/>
    </source>
</evidence>
<organism evidence="11 12">
    <name type="scientific">Microtus ochrogaster</name>
    <name type="common">Prairie vole</name>
    <dbReference type="NCBI Taxonomy" id="79684"/>
    <lineage>
        <taxon>Eukaryota</taxon>
        <taxon>Metazoa</taxon>
        <taxon>Chordata</taxon>
        <taxon>Craniata</taxon>
        <taxon>Vertebrata</taxon>
        <taxon>Euteleostomi</taxon>
        <taxon>Mammalia</taxon>
        <taxon>Eutheria</taxon>
        <taxon>Euarchontoglires</taxon>
        <taxon>Glires</taxon>
        <taxon>Rodentia</taxon>
        <taxon>Myomorpha</taxon>
        <taxon>Muroidea</taxon>
        <taxon>Cricetidae</taxon>
        <taxon>Arvicolinae</taxon>
        <taxon>Microtus</taxon>
    </lineage>
</organism>
<proteinExistence type="inferred from homology"/>
<dbReference type="Gene3D" id="1.20.1250.20">
    <property type="entry name" value="MFS general substrate transporter like domains"/>
    <property type="match status" value="2"/>
</dbReference>
<dbReference type="InterPro" id="IPR036259">
    <property type="entry name" value="MFS_trans_sf"/>
</dbReference>
<dbReference type="Pfam" id="PF07648">
    <property type="entry name" value="Kazal_2"/>
    <property type="match status" value="1"/>
</dbReference>
<dbReference type="SUPFAM" id="SSF103473">
    <property type="entry name" value="MFS general substrate transporter"/>
    <property type="match status" value="1"/>
</dbReference>
<dbReference type="GO" id="GO:0016323">
    <property type="term" value="C:basolateral plasma membrane"/>
    <property type="evidence" value="ECO:0007669"/>
    <property type="project" value="TreeGrafter"/>
</dbReference>
<evidence type="ECO:0000313" key="12">
    <source>
        <dbReference type="Proteomes" id="UP000710432"/>
    </source>
</evidence>
<keyword evidence="6 9" id="KW-0472">Membrane</keyword>
<keyword evidence="3" id="KW-1003">Cell membrane</keyword>
<name>A0A8J6GAA9_MICOH</name>
<dbReference type="GO" id="GO:0015347">
    <property type="term" value="F:sodium-independent organic anion transmembrane transporter activity"/>
    <property type="evidence" value="ECO:0007669"/>
    <property type="project" value="TreeGrafter"/>
</dbReference>
<feature type="domain" description="Kazal-like" evidence="10">
    <location>
        <begin position="422"/>
        <end position="477"/>
    </location>
</feature>
<dbReference type="SUPFAM" id="SSF100895">
    <property type="entry name" value="Kazal-type serine protease inhibitors"/>
    <property type="match status" value="1"/>
</dbReference>
<reference evidence="11" key="1">
    <citation type="submission" date="2020-03" db="EMBL/GenBank/DDBJ databases">
        <title>Studies in the Genomics of Life Span.</title>
        <authorList>
            <person name="Glass D."/>
        </authorList>
    </citation>
    <scope>NUCLEOTIDE SEQUENCE</scope>
    <source>
        <strain evidence="11">LTLLF</strain>
        <tissue evidence="11">Muscle</tissue>
    </source>
</reference>
<feature type="region of interest" description="Disordered" evidence="8">
    <location>
        <begin position="1"/>
        <end position="76"/>
    </location>
</feature>
<feature type="transmembrane region" description="Helical" evidence="9">
    <location>
        <begin position="310"/>
        <end position="332"/>
    </location>
</feature>
<comment type="subcellular location">
    <subcellularLocation>
        <location evidence="1">Cell membrane</location>
        <topology evidence="1">Multi-pass membrane protein</topology>
    </subcellularLocation>
</comment>
<dbReference type="PANTHER" id="PTHR11388">
    <property type="entry name" value="ORGANIC ANION TRANSPORTER"/>
    <property type="match status" value="1"/>
</dbReference>
<feature type="compositionally biased region" description="Polar residues" evidence="8">
    <location>
        <begin position="25"/>
        <end position="43"/>
    </location>
</feature>
<feature type="transmembrane region" description="Helical" evidence="9">
    <location>
        <begin position="170"/>
        <end position="191"/>
    </location>
</feature>
<comment type="similarity">
    <text evidence="2">Belongs to the organo anion transporter (TC 2.A.60) family.</text>
</comment>
<feature type="transmembrane region" description="Helical" evidence="9">
    <location>
        <begin position="138"/>
        <end position="158"/>
    </location>
</feature>
<dbReference type="EMBL" id="JAATJU010022900">
    <property type="protein sequence ID" value="KAH0509381.1"/>
    <property type="molecule type" value="Genomic_DNA"/>
</dbReference>
<dbReference type="Proteomes" id="UP000710432">
    <property type="component" value="Unassembled WGS sequence"/>
</dbReference>
<dbReference type="PANTHER" id="PTHR11388:SF103">
    <property type="entry name" value="SOLUTE CARRIER ORGANIC ANION TRANSPORTER FAMILY MEMBER 4C1"/>
    <property type="match status" value="1"/>
</dbReference>
<dbReference type="InterPro" id="IPR004156">
    <property type="entry name" value="OATP"/>
</dbReference>
<dbReference type="GO" id="GO:0043252">
    <property type="term" value="P:sodium-independent organic anion transport"/>
    <property type="evidence" value="ECO:0007669"/>
    <property type="project" value="TreeGrafter"/>
</dbReference>
<evidence type="ECO:0000256" key="9">
    <source>
        <dbReference type="SAM" id="Phobius"/>
    </source>
</evidence>
<keyword evidence="5 9" id="KW-1133">Transmembrane helix</keyword>
<gene>
    <name evidence="11" type="ORF">LTLLF_104540</name>
</gene>
<evidence type="ECO:0000256" key="3">
    <source>
        <dbReference type="ARBA" id="ARBA00022475"/>
    </source>
</evidence>
<dbReference type="InterPro" id="IPR002350">
    <property type="entry name" value="Kazal_dom"/>
</dbReference>
<evidence type="ECO:0000256" key="8">
    <source>
        <dbReference type="SAM" id="MobiDB-lite"/>
    </source>
</evidence>
<dbReference type="PROSITE" id="PS51465">
    <property type="entry name" value="KAZAL_2"/>
    <property type="match status" value="1"/>
</dbReference>
<evidence type="ECO:0000256" key="4">
    <source>
        <dbReference type="ARBA" id="ARBA00022692"/>
    </source>
</evidence>
<accession>A0A8J6GAA9</accession>
<dbReference type="AlphaFoldDB" id="A0A8J6GAA9"/>
<evidence type="ECO:0000256" key="2">
    <source>
        <dbReference type="ARBA" id="ARBA00009657"/>
    </source>
</evidence>
<feature type="transmembrane region" description="Helical" evidence="9">
    <location>
        <begin position="564"/>
        <end position="587"/>
    </location>
</feature>
<evidence type="ECO:0000256" key="7">
    <source>
        <dbReference type="ARBA" id="ARBA00023157"/>
    </source>
</evidence>
<evidence type="ECO:0000256" key="6">
    <source>
        <dbReference type="ARBA" id="ARBA00023136"/>
    </source>
</evidence>
<feature type="transmembrane region" description="Helical" evidence="9">
    <location>
        <begin position="104"/>
        <end position="126"/>
    </location>
</feature>
<feature type="compositionally biased region" description="Basic and acidic residues" evidence="8">
    <location>
        <begin position="44"/>
        <end position="55"/>
    </location>
</feature>
<feature type="compositionally biased region" description="Low complexity" evidence="8">
    <location>
        <begin position="56"/>
        <end position="67"/>
    </location>
</feature>
<feature type="transmembrane region" description="Helical" evidence="9">
    <location>
        <begin position="344"/>
        <end position="371"/>
    </location>
</feature>
<dbReference type="InterPro" id="IPR036058">
    <property type="entry name" value="Kazal_dom_sf"/>
</dbReference>
<evidence type="ECO:0000259" key="10">
    <source>
        <dbReference type="PROSITE" id="PS51465"/>
    </source>
</evidence>
<evidence type="ECO:0000313" key="11">
    <source>
        <dbReference type="EMBL" id="KAH0509381.1"/>
    </source>
</evidence>
<sequence length="621" mass="67298">MQVAKGIENPAFVPSSPDVPRRASASPSQVEVSAVTSRNQNGDSRPRESEEHQKPSEPSLPSSTPPASDEPPGSQLCELEEGPCGWRDFHPGCLQLCNTPQGFLLHYCLLALTQGIVVNGLVNISISTIEKRYEMKSSLTGLISSSYDIAFCVLSLFVSFFGERGHKPRWLAFASFMIGLGALVFSLPHFFSGKYELGSVFEDTCLTTRNGTRCASSDSLLSNYLYVFILGQLLLGTGGTPLYTLGTAFIDDSVPTHKSSLYIGTAKIQAGKTSQTHQNSSTSFQHADENFGKSIKDFPMAIKNLMRNTVLICLVLSTTSEALVTTGFATFLPKFIEHQFGMTSSFAATLGGAVLIPGAALGQILGGVLVSKFKMKCKNTMKFALFTSGVALMLSFVFIYAKCENEPFAGVSESYNGTGELGNLTAPCNANCNCLRSYYYPLCGSDGIQYFSPCFAGCLNSNSNKKPKVYYNCSCIERKIEITPIAESIDSETKAGKCRTRCANLPIFLGIFFITVIFTFMAGTIPGPIIFGVTIDSTCVLWDVNECGIKGACWIYDNIRMAHMLVAISVTCKVITMFFNGLAIVLYKPPPPGAEVSFQSQNVIVSTISIEEDLNKIENEG</sequence>
<feature type="transmembrane region" description="Helical" evidence="9">
    <location>
        <begin position="383"/>
        <end position="401"/>
    </location>
</feature>
<comment type="caution">
    <text evidence="11">The sequence shown here is derived from an EMBL/GenBank/DDBJ whole genome shotgun (WGS) entry which is preliminary data.</text>
</comment>
<dbReference type="Pfam" id="PF03137">
    <property type="entry name" value="OATP"/>
    <property type="match status" value="2"/>
</dbReference>
<keyword evidence="4 9" id="KW-0812">Transmembrane</keyword>
<protein>
    <submittedName>
        <fullName evidence="11">Solute carrier organic anion transporter family member 4C1</fullName>
    </submittedName>
</protein>
<keyword evidence="7" id="KW-1015">Disulfide bond</keyword>
<evidence type="ECO:0000256" key="5">
    <source>
        <dbReference type="ARBA" id="ARBA00022989"/>
    </source>
</evidence>
<feature type="transmembrane region" description="Helical" evidence="9">
    <location>
        <begin position="225"/>
        <end position="250"/>
    </location>
</feature>